<protein>
    <submittedName>
        <fullName evidence="1">Uncharacterized protein</fullName>
    </submittedName>
</protein>
<accession>A0A564Y105</accession>
<evidence type="ECO:0000313" key="2">
    <source>
        <dbReference type="Proteomes" id="UP000321570"/>
    </source>
</evidence>
<reference evidence="1 2" key="1">
    <citation type="submission" date="2019-07" db="EMBL/GenBank/DDBJ databases">
        <authorList>
            <person name="Jastrzebski P J."/>
            <person name="Paukszto L."/>
            <person name="Jastrzebski P J."/>
        </authorList>
    </citation>
    <scope>NUCLEOTIDE SEQUENCE [LARGE SCALE GENOMIC DNA]</scope>
    <source>
        <strain evidence="1 2">WMS-il1</strain>
    </source>
</reference>
<proteinExistence type="predicted"/>
<name>A0A564Y105_HYMDI</name>
<keyword evidence="2" id="KW-1185">Reference proteome</keyword>
<dbReference type="EMBL" id="CABIJS010000033">
    <property type="protein sequence ID" value="VUZ40244.1"/>
    <property type="molecule type" value="Genomic_DNA"/>
</dbReference>
<sequence>MLPRIFSRNDHYLCSSYFQPMDPADLTYEKKTTELGPVVGDNSSFFILTISEDENVRYRVGIDNRLCTSFRFDSQKENQFRCLIFILCLRSPCNAEIRLRLLSLLDKKSDVKMSRRRLKSPLVLMLILRRTSSSWRLPYQRRRCQSWNEDSHIKDFYEQFNEAKLEQQEKINLDEAEL</sequence>
<gene>
    <name evidence="1" type="ORF">WMSIL1_LOCUS1491</name>
</gene>
<dbReference type="AlphaFoldDB" id="A0A564Y105"/>
<evidence type="ECO:0000313" key="1">
    <source>
        <dbReference type="EMBL" id="VUZ40244.1"/>
    </source>
</evidence>
<dbReference type="Proteomes" id="UP000321570">
    <property type="component" value="Unassembled WGS sequence"/>
</dbReference>
<organism evidence="1 2">
    <name type="scientific">Hymenolepis diminuta</name>
    <name type="common">Rat tapeworm</name>
    <dbReference type="NCBI Taxonomy" id="6216"/>
    <lineage>
        <taxon>Eukaryota</taxon>
        <taxon>Metazoa</taxon>
        <taxon>Spiralia</taxon>
        <taxon>Lophotrochozoa</taxon>
        <taxon>Platyhelminthes</taxon>
        <taxon>Cestoda</taxon>
        <taxon>Eucestoda</taxon>
        <taxon>Cyclophyllidea</taxon>
        <taxon>Hymenolepididae</taxon>
        <taxon>Hymenolepis</taxon>
    </lineage>
</organism>